<reference evidence="3" key="1">
    <citation type="journal article" date="2014" name="Sci. Data">
        <title>Genomes of diverse isolates of the marine cyanobacterium Prochlorococcus.</title>
        <authorList>
            <person name="Biller S."/>
            <person name="Berube P."/>
            <person name="Thompson J."/>
            <person name="Kelly L."/>
            <person name="Roggensack S."/>
            <person name="Awad L."/>
            <person name="Roache-Johnson K."/>
            <person name="Ding H."/>
            <person name="Giovannoni S.J."/>
            <person name="Moore L.R."/>
            <person name="Chisholm S.W."/>
        </authorList>
    </citation>
    <scope>NUCLEOTIDE SEQUENCE [LARGE SCALE GENOMIC DNA]</scope>
    <source>
        <strain evidence="3">MIT 9314</strain>
    </source>
</reference>
<sequence>MQKSLTIVAVADTKIIQTINSLKISSKKIKYSQVVLLSSKNIKNSYFFKGLKVIKIEPLKSLKDYNHFIVYKLHNYISTSHILLVQWDGFIINGNKWEDKFLDYDYIGAPFVPRAKDFNYSRDKFGEFYCIGNGGFSLRSLNILKAASKYKLMDEKSQTNNHEDGFFSVYHRKFLESKGFKWAPFSIAKKFSIESPLTLRDFFNLPFGFHGKKLLKIHPKILFTRVFSIFFY</sequence>
<dbReference type="eggNOG" id="ENOG5032WAD">
    <property type="taxonomic scope" value="Bacteria"/>
</dbReference>
<evidence type="ECO:0000259" key="1">
    <source>
        <dbReference type="Pfam" id="PF18922"/>
    </source>
</evidence>
<comment type="caution">
    <text evidence="2">The sequence shown here is derived from an EMBL/GenBank/DDBJ whole genome shotgun (WGS) entry which is preliminary data.</text>
</comment>
<dbReference type="AlphaFoldDB" id="A0A0A2AEM7"/>
<dbReference type="Pfam" id="PF18922">
    <property type="entry name" value="DUF5672"/>
    <property type="match status" value="1"/>
</dbReference>
<dbReference type="EMBL" id="JNAO01000013">
    <property type="protein sequence ID" value="KGG00343.1"/>
    <property type="molecule type" value="Genomic_DNA"/>
</dbReference>
<evidence type="ECO:0000313" key="3">
    <source>
        <dbReference type="Proteomes" id="UP000030533"/>
    </source>
</evidence>
<protein>
    <recommendedName>
        <fullName evidence="1">DUF5672 domain-containing protein</fullName>
    </recommendedName>
</protein>
<proteinExistence type="predicted"/>
<name>A0A0A2AEM7_PROMR</name>
<feature type="domain" description="DUF5672" evidence="1">
    <location>
        <begin position="54"/>
        <end position="210"/>
    </location>
</feature>
<accession>A0A0A2AEM7</accession>
<organism evidence="2 3">
    <name type="scientific">Prochlorococcus marinus str. MIT 9314</name>
    <dbReference type="NCBI Taxonomy" id="167548"/>
    <lineage>
        <taxon>Bacteria</taxon>
        <taxon>Bacillati</taxon>
        <taxon>Cyanobacteriota</taxon>
        <taxon>Cyanophyceae</taxon>
        <taxon>Synechococcales</taxon>
        <taxon>Prochlorococcaceae</taxon>
        <taxon>Prochlorococcus</taxon>
    </lineage>
</organism>
<dbReference type="RefSeq" id="WP_032516492.1">
    <property type="nucleotide sequence ID" value="NZ_JNAO01000013.1"/>
</dbReference>
<dbReference type="Proteomes" id="UP000030533">
    <property type="component" value="Unassembled WGS sequence"/>
</dbReference>
<evidence type="ECO:0000313" key="2">
    <source>
        <dbReference type="EMBL" id="KGG00343.1"/>
    </source>
</evidence>
<dbReference type="InterPro" id="IPR043729">
    <property type="entry name" value="DUF5672"/>
</dbReference>
<dbReference type="STRING" id="167548.EU98_1875"/>
<gene>
    <name evidence="2" type="ORF">EU98_1875</name>
</gene>